<sequence>MAGNRRKWWILSVTSLGALLSALNFSTLIIALPDLIRDLHATLLQAMWIMLSYMVAQTIMVLMAGSLADLFGRRKLYIFGMALFTIVSFAAGFAPNASWLIVLRVFQGISGAMVMANSTAIVADVFPKEELGRALGVNVMVVAVGQIIGPVLGGWLTTAFGWSWTFWFNVPFGIVAVLWALYVMGLREVGERRSRQIDVWGIVTYVFTALGLLIALTWGAIQNWGSPVVWIGGIIFVVFLPLWMIIEIKHPQPLLHLPLFRNRAFSMGIISATLNSIARMAVMFMLIFYFQGAMGDTALEAGILSIPLAAGMLVVSPFSGWISDRLGVTAPTTGGLLITLVGLAGLALAIGLTTPYWQLAVWMAVIGVGSGFFNSPNSSSIMNSAGPKYRGEASGIRSLTTNSGMMLSIAFTIPIVTASIPHQAMLAIFSGTAVGLKGESSSLQGFIHGLQMAFWVMAGLMLIATIMSAMRGEKKRVDEALLRAVVLGIEARRILDIPEESRSKLDGEILHFATVQLQNALPQQTKGVHISSPVQNRAPRRAERPYPVEMDVHEPKRQVFHSSLSSHVVRKD</sequence>
<evidence type="ECO:0000256" key="1">
    <source>
        <dbReference type="ARBA" id="ARBA00004651"/>
    </source>
</evidence>
<dbReference type="PRINTS" id="PR01036">
    <property type="entry name" value="TCRTETB"/>
</dbReference>
<evidence type="ECO:0000256" key="3">
    <source>
        <dbReference type="ARBA" id="ARBA00022475"/>
    </source>
</evidence>
<dbReference type="InterPro" id="IPR020846">
    <property type="entry name" value="MFS_dom"/>
</dbReference>
<evidence type="ECO:0000256" key="8">
    <source>
        <dbReference type="SAM" id="Phobius"/>
    </source>
</evidence>
<feature type="transmembrane region" description="Helical" evidence="8">
    <location>
        <begin position="101"/>
        <end position="123"/>
    </location>
</feature>
<gene>
    <name evidence="10" type="primary">ribZ_5</name>
    <name evidence="10" type="ORF">MM817_01162</name>
</gene>
<keyword evidence="4 8" id="KW-0812">Transmembrane</keyword>
<feature type="transmembrane region" description="Helical" evidence="8">
    <location>
        <begin position="227"/>
        <end position="246"/>
    </location>
</feature>
<dbReference type="Gene3D" id="1.20.1250.20">
    <property type="entry name" value="MFS general substrate transporter like domains"/>
    <property type="match status" value="1"/>
</dbReference>
<dbReference type="InterPro" id="IPR004638">
    <property type="entry name" value="EmrB-like"/>
</dbReference>
<keyword evidence="3" id="KW-1003">Cell membrane</keyword>
<feature type="transmembrane region" description="Helical" evidence="8">
    <location>
        <begin position="446"/>
        <end position="466"/>
    </location>
</feature>
<keyword evidence="2" id="KW-0813">Transport</keyword>
<comment type="caution">
    <text evidence="10">The sequence shown here is derived from an EMBL/GenBank/DDBJ whole genome shotgun (WGS) entry which is preliminary data.</text>
</comment>
<dbReference type="PROSITE" id="PS50850">
    <property type="entry name" value="MFS"/>
    <property type="match status" value="1"/>
</dbReference>
<feature type="region of interest" description="Disordered" evidence="7">
    <location>
        <begin position="526"/>
        <end position="545"/>
    </location>
</feature>
<proteinExistence type="predicted"/>
<dbReference type="PANTHER" id="PTHR42718:SF46">
    <property type="entry name" value="BLR6921 PROTEIN"/>
    <property type="match status" value="1"/>
</dbReference>
<dbReference type="AlphaFoldDB" id="A0A9X1VA09"/>
<evidence type="ECO:0000259" key="9">
    <source>
        <dbReference type="PROSITE" id="PS50850"/>
    </source>
</evidence>
<feature type="transmembrane region" description="Helical" evidence="8">
    <location>
        <begin position="135"/>
        <end position="156"/>
    </location>
</feature>
<evidence type="ECO:0000313" key="10">
    <source>
        <dbReference type="EMBL" id="MCI0182893.1"/>
    </source>
</evidence>
<dbReference type="Pfam" id="PF07690">
    <property type="entry name" value="MFS_1"/>
    <property type="match status" value="1"/>
</dbReference>
<feature type="transmembrane region" description="Helical" evidence="8">
    <location>
        <begin position="334"/>
        <end position="350"/>
    </location>
</feature>
<feature type="transmembrane region" description="Helical" evidence="8">
    <location>
        <begin position="76"/>
        <end position="95"/>
    </location>
</feature>
<feature type="transmembrane region" description="Helical" evidence="8">
    <location>
        <begin position="407"/>
        <end position="434"/>
    </location>
</feature>
<protein>
    <submittedName>
        <fullName evidence="10">Riboflavin transporter RibZ</fullName>
    </submittedName>
</protein>
<feature type="transmembrane region" description="Helical" evidence="8">
    <location>
        <begin position="302"/>
        <end position="322"/>
    </location>
</feature>
<dbReference type="InterPro" id="IPR011701">
    <property type="entry name" value="MFS"/>
</dbReference>
<accession>A0A9X1VA09</accession>
<dbReference type="Gene3D" id="1.20.1720.10">
    <property type="entry name" value="Multidrug resistance protein D"/>
    <property type="match status" value="1"/>
</dbReference>
<dbReference type="Proteomes" id="UP001139263">
    <property type="component" value="Unassembled WGS sequence"/>
</dbReference>
<dbReference type="InterPro" id="IPR036259">
    <property type="entry name" value="MFS_trans_sf"/>
</dbReference>
<evidence type="ECO:0000256" key="6">
    <source>
        <dbReference type="ARBA" id="ARBA00023136"/>
    </source>
</evidence>
<dbReference type="GO" id="GO:0005886">
    <property type="term" value="C:plasma membrane"/>
    <property type="evidence" value="ECO:0007669"/>
    <property type="project" value="UniProtKB-SubCell"/>
</dbReference>
<organism evidence="10 11">
    <name type="scientific">Sulfoacidibacillus ferrooxidans</name>
    <dbReference type="NCBI Taxonomy" id="2005001"/>
    <lineage>
        <taxon>Bacteria</taxon>
        <taxon>Bacillati</taxon>
        <taxon>Bacillota</taxon>
        <taxon>Bacilli</taxon>
        <taxon>Bacillales</taxon>
        <taxon>Alicyclobacillaceae</taxon>
        <taxon>Sulfoacidibacillus</taxon>
    </lineage>
</organism>
<keyword evidence="6 8" id="KW-0472">Membrane</keyword>
<name>A0A9X1VA09_9BACL</name>
<feature type="transmembrane region" description="Helical" evidence="8">
    <location>
        <begin position="197"/>
        <end position="221"/>
    </location>
</feature>
<dbReference type="CDD" id="cd17321">
    <property type="entry name" value="MFS_MMR_MDR_like"/>
    <property type="match status" value="1"/>
</dbReference>
<dbReference type="NCBIfam" id="TIGR00711">
    <property type="entry name" value="efflux_EmrB"/>
    <property type="match status" value="1"/>
</dbReference>
<feature type="transmembrane region" description="Helical" evidence="8">
    <location>
        <begin position="356"/>
        <end position="373"/>
    </location>
</feature>
<reference evidence="10" key="1">
    <citation type="submission" date="2022-03" db="EMBL/GenBank/DDBJ databases">
        <title>Draft Genome Sequence of Firmicute Strain S0AB, a Heterotrophic Iron/Sulfur-Oxidizing Extreme Acidophile.</title>
        <authorList>
            <person name="Vergara E."/>
            <person name="Pakostova E."/>
            <person name="Johnson D.B."/>
            <person name="Holmes D.S."/>
        </authorList>
    </citation>
    <scope>NUCLEOTIDE SEQUENCE</scope>
    <source>
        <strain evidence="10">S0AB</strain>
    </source>
</reference>
<feature type="transmembrane region" description="Helical" evidence="8">
    <location>
        <begin position="267"/>
        <end position="290"/>
    </location>
</feature>
<evidence type="ECO:0000256" key="2">
    <source>
        <dbReference type="ARBA" id="ARBA00022448"/>
    </source>
</evidence>
<feature type="domain" description="Major facilitator superfamily (MFS) profile" evidence="9">
    <location>
        <begin position="10"/>
        <end position="476"/>
    </location>
</feature>
<feature type="transmembrane region" description="Helical" evidence="8">
    <location>
        <begin position="47"/>
        <end position="64"/>
    </location>
</feature>
<dbReference type="SUPFAM" id="SSF103473">
    <property type="entry name" value="MFS general substrate transporter"/>
    <property type="match status" value="2"/>
</dbReference>
<dbReference type="EMBL" id="JALBUF010000002">
    <property type="protein sequence ID" value="MCI0182893.1"/>
    <property type="molecule type" value="Genomic_DNA"/>
</dbReference>
<comment type="subcellular location">
    <subcellularLocation>
        <location evidence="1">Cell membrane</location>
        <topology evidence="1">Multi-pass membrane protein</topology>
    </subcellularLocation>
</comment>
<evidence type="ECO:0000313" key="11">
    <source>
        <dbReference type="Proteomes" id="UP001139263"/>
    </source>
</evidence>
<dbReference type="GO" id="GO:0022857">
    <property type="term" value="F:transmembrane transporter activity"/>
    <property type="evidence" value="ECO:0007669"/>
    <property type="project" value="InterPro"/>
</dbReference>
<keyword evidence="11" id="KW-1185">Reference proteome</keyword>
<keyword evidence="5 8" id="KW-1133">Transmembrane helix</keyword>
<dbReference type="RefSeq" id="WP_241712490.1">
    <property type="nucleotide sequence ID" value="NZ_JALBUF010000002.1"/>
</dbReference>
<evidence type="ECO:0000256" key="4">
    <source>
        <dbReference type="ARBA" id="ARBA00022692"/>
    </source>
</evidence>
<evidence type="ECO:0000256" key="7">
    <source>
        <dbReference type="SAM" id="MobiDB-lite"/>
    </source>
</evidence>
<dbReference type="PANTHER" id="PTHR42718">
    <property type="entry name" value="MAJOR FACILITATOR SUPERFAMILY MULTIDRUG TRANSPORTER MFSC"/>
    <property type="match status" value="1"/>
</dbReference>
<evidence type="ECO:0000256" key="5">
    <source>
        <dbReference type="ARBA" id="ARBA00022989"/>
    </source>
</evidence>
<feature type="transmembrane region" description="Helical" evidence="8">
    <location>
        <begin position="162"/>
        <end position="185"/>
    </location>
</feature>